<comment type="caution">
    <text evidence="2">The sequence shown here is derived from an EMBL/GenBank/DDBJ whole genome shotgun (WGS) entry which is preliminary data.</text>
</comment>
<feature type="compositionally biased region" description="Basic and acidic residues" evidence="1">
    <location>
        <begin position="29"/>
        <end position="39"/>
    </location>
</feature>
<keyword evidence="3" id="KW-1185">Reference proteome</keyword>
<evidence type="ECO:0000256" key="1">
    <source>
        <dbReference type="SAM" id="MobiDB-lite"/>
    </source>
</evidence>
<dbReference type="AlphaFoldDB" id="K0RZV1"/>
<organism evidence="2 3">
    <name type="scientific">Thalassiosira oceanica</name>
    <name type="common">Marine diatom</name>
    <dbReference type="NCBI Taxonomy" id="159749"/>
    <lineage>
        <taxon>Eukaryota</taxon>
        <taxon>Sar</taxon>
        <taxon>Stramenopiles</taxon>
        <taxon>Ochrophyta</taxon>
        <taxon>Bacillariophyta</taxon>
        <taxon>Coscinodiscophyceae</taxon>
        <taxon>Thalassiosirophycidae</taxon>
        <taxon>Thalassiosirales</taxon>
        <taxon>Thalassiosiraceae</taxon>
        <taxon>Thalassiosira</taxon>
    </lineage>
</organism>
<evidence type="ECO:0000313" key="3">
    <source>
        <dbReference type="Proteomes" id="UP000266841"/>
    </source>
</evidence>
<evidence type="ECO:0000313" key="2">
    <source>
        <dbReference type="EMBL" id="EJK52127.1"/>
    </source>
</evidence>
<dbReference type="EMBL" id="AGNL01040375">
    <property type="protein sequence ID" value="EJK52127.1"/>
    <property type="molecule type" value="Genomic_DNA"/>
</dbReference>
<accession>K0RZV1</accession>
<feature type="region of interest" description="Disordered" evidence="1">
    <location>
        <begin position="1"/>
        <end position="74"/>
    </location>
</feature>
<protein>
    <submittedName>
        <fullName evidence="2">Uncharacterized protein</fullName>
    </submittedName>
</protein>
<feature type="non-terminal residue" evidence="2">
    <location>
        <position position="1"/>
    </location>
</feature>
<name>K0RZV1_THAOC</name>
<gene>
    <name evidence="2" type="ORF">THAOC_28635</name>
</gene>
<dbReference type="Proteomes" id="UP000266841">
    <property type="component" value="Unassembled WGS sequence"/>
</dbReference>
<reference evidence="2 3" key="1">
    <citation type="journal article" date="2012" name="Genome Biol.">
        <title>Genome and low-iron response of an oceanic diatom adapted to chronic iron limitation.</title>
        <authorList>
            <person name="Lommer M."/>
            <person name="Specht M."/>
            <person name="Roy A.S."/>
            <person name="Kraemer L."/>
            <person name="Andreson R."/>
            <person name="Gutowska M.A."/>
            <person name="Wolf J."/>
            <person name="Bergner S.V."/>
            <person name="Schilhabel M.B."/>
            <person name="Klostermeier U.C."/>
            <person name="Beiko R.G."/>
            <person name="Rosenstiel P."/>
            <person name="Hippler M."/>
            <person name="Laroche J."/>
        </authorList>
    </citation>
    <scope>NUCLEOTIDE SEQUENCE [LARGE SCALE GENOMIC DNA]</scope>
    <source>
        <strain evidence="2 3">CCMP1005</strain>
    </source>
</reference>
<proteinExistence type="predicted"/>
<sequence>GEEGRESLRPFPPGRGSTAPAGAAVRIPAEVRRGRRGYDPLEPGEGPGQRPREEGVDSILPLPSSSGVDVDRDAGEGHAVRSVGRLRPGRLWPDEDTHARTLSVFGPAPDRSLPMPSPGSFLGPSHSLLGPSRPSISARRLLLSGGLTKLWELACFRLV</sequence>